<keyword evidence="5" id="KW-0349">Heme</keyword>
<evidence type="ECO:0000256" key="3">
    <source>
        <dbReference type="ARBA" id="ARBA00022448"/>
    </source>
</evidence>
<dbReference type="AlphaFoldDB" id="A0A1W6MUB7"/>
<keyword evidence="8" id="KW-0249">Electron transport</keyword>
<evidence type="ECO:0000313" key="15">
    <source>
        <dbReference type="EMBL" id="ARN81152.1"/>
    </source>
</evidence>
<keyword evidence="9 13" id="KW-1133">Transmembrane helix</keyword>
<evidence type="ECO:0000256" key="2">
    <source>
        <dbReference type="ARBA" id="ARBA00004651"/>
    </source>
</evidence>
<dbReference type="RefSeq" id="WP_158658674.1">
    <property type="nucleotide sequence ID" value="NZ_AP027149.1"/>
</dbReference>
<feature type="transmembrane region" description="Helical" evidence="13">
    <location>
        <begin position="140"/>
        <end position="164"/>
    </location>
</feature>
<evidence type="ECO:0000256" key="1">
    <source>
        <dbReference type="ARBA" id="ARBA00001970"/>
    </source>
</evidence>
<dbReference type="KEGG" id="mbry:B1812_08735"/>
<dbReference type="PANTHER" id="PTHR30529">
    <property type="entry name" value="CYTOCHROME B561"/>
    <property type="match status" value="1"/>
</dbReference>
<keyword evidence="3" id="KW-0813">Transport</keyword>
<dbReference type="InterPro" id="IPR052168">
    <property type="entry name" value="Cytochrome_b561_oxidase"/>
</dbReference>
<evidence type="ECO:0000256" key="5">
    <source>
        <dbReference type="ARBA" id="ARBA00022617"/>
    </source>
</evidence>
<keyword evidence="10" id="KW-0408">Iron</keyword>
<protein>
    <recommendedName>
        <fullName evidence="14">Cytochrome b561 bacterial/Ni-hydrogenase domain-containing protein</fullName>
    </recommendedName>
</protein>
<organism evidence="15 16">
    <name type="scientific">Methylocystis bryophila</name>
    <dbReference type="NCBI Taxonomy" id="655015"/>
    <lineage>
        <taxon>Bacteria</taxon>
        <taxon>Pseudomonadati</taxon>
        <taxon>Pseudomonadota</taxon>
        <taxon>Alphaproteobacteria</taxon>
        <taxon>Hyphomicrobiales</taxon>
        <taxon>Methylocystaceae</taxon>
        <taxon>Methylocystis</taxon>
    </lineage>
</organism>
<keyword evidence="7" id="KW-0479">Metal-binding</keyword>
<feature type="transmembrane region" description="Helical" evidence="13">
    <location>
        <begin position="91"/>
        <end position="120"/>
    </location>
</feature>
<dbReference type="Pfam" id="PF01292">
    <property type="entry name" value="Ni_hydr_CYTB"/>
    <property type="match status" value="1"/>
</dbReference>
<evidence type="ECO:0000256" key="7">
    <source>
        <dbReference type="ARBA" id="ARBA00022723"/>
    </source>
</evidence>
<comment type="similarity">
    <text evidence="12">Belongs to the cytochrome b561 family.</text>
</comment>
<evidence type="ECO:0000256" key="4">
    <source>
        <dbReference type="ARBA" id="ARBA00022475"/>
    </source>
</evidence>
<dbReference type="GO" id="GO:0005886">
    <property type="term" value="C:plasma membrane"/>
    <property type="evidence" value="ECO:0007669"/>
    <property type="project" value="UniProtKB-SubCell"/>
</dbReference>
<keyword evidence="16" id="KW-1185">Reference proteome</keyword>
<keyword evidence="11 13" id="KW-0472">Membrane</keyword>
<keyword evidence="4" id="KW-1003">Cell membrane</keyword>
<dbReference type="OrthoDB" id="1247465at2"/>
<accession>A0A1W6MUB7</accession>
<comment type="cofactor">
    <cofactor evidence="1">
        <name>heme b</name>
        <dbReference type="ChEBI" id="CHEBI:60344"/>
    </cofactor>
</comment>
<reference evidence="15 16" key="1">
    <citation type="submission" date="2017-02" db="EMBL/GenBank/DDBJ databases">
        <authorList>
            <person name="Peterson S.W."/>
        </authorList>
    </citation>
    <scope>NUCLEOTIDE SEQUENCE [LARGE SCALE GENOMIC DNA]</scope>
    <source>
        <strain evidence="15 16">S285</strain>
    </source>
</reference>
<sequence length="183" mass="20340">MRETGREYSSLAKALHWTAAFIVIGLIPVGLIMTDLKPGPLQDRLFVLHESFGVTLLALMILRAVTRWRLRPAPYYNLTPVERRASTAVHYALYALLLVTPVIGWLGLSAFGLGPSFFGVAELPRLLAKNKPLSETLFDIHEACAFLIAGLLALHVAGALRHAFVLRDDLIWRMLPAAFRRKG</sequence>
<feature type="transmembrane region" description="Helical" evidence="13">
    <location>
        <begin position="12"/>
        <end position="33"/>
    </location>
</feature>
<evidence type="ECO:0000256" key="13">
    <source>
        <dbReference type="SAM" id="Phobius"/>
    </source>
</evidence>
<dbReference type="GO" id="GO:0020037">
    <property type="term" value="F:heme binding"/>
    <property type="evidence" value="ECO:0007669"/>
    <property type="project" value="TreeGrafter"/>
</dbReference>
<dbReference type="GO" id="GO:0022904">
    <property type="term" value="P:respiratory electron transport chain"/>
    <property type="evidence" value="ECO:0007669"/>
    <property type="project" value="InterPro"/>
</dbReference>
<dbReference type="STRING" id="655015.B1812_08735"/>
<dbReference type="GO" id="GO:0046872">
    <property type="term" value="F:metal ion binding"/>
    <property type="evidence" value="ECO:0007669"/>
    <property type="project" value="UniProtKB-KW"/>
</dbReference>
<dbReference type="InterPro" id="IPR011577">
    <property type="entry name" value="Cyt_b561_bac/Ni-Hgenase"/>
</dbReference>
<dbReference type="InterPro" id="IPR016174">
    <property type="entry name" value="Di-haem_cyt_TM"/>
</dbReference>
<evidence type="ECO:0000256" key="9">
    <source>
        <dbReference type="ARBA" id="ARBA00022989"/>
    </source>
</evidence>
<dbReference type="Proteomes" id="UP000193978">
    <property type="component" value="Chromosome"/>
</dbReference>
<feature type="transmembrane region" description="Helical" evidence="13">
    <location>
        <begin position="45"/>
        <end position="65"/>
    </location>
</feature>
<evidence type="ECO:0000256" key="10">
    <source>
        <dbReference type="ARBA" id="ARBA00023004"/>
    </source>
</evidence>
<evidence type="ECO:0000256" key="11">
    <source>
        <dbReference type="ARBA" id="ARBA00023136"/>
    </source>
</evidence>
<evidence type="ECO:0000256" key="6">
    <source>
        <dbReference type="ARBA" id="ARBA00022692"/>
    </source>
</evidence>
<proteinExistence type="inferred from homology"/>
<dbReference type="EMBL" id="CP019948">
    <property type="protein sequence ID" value="ARN81152.1"/>
    <property type="molecule type" value="Genomic_DNA"/>
</dbReference>
<dbReference type="GO" id="GO:0009055">
    <property type="term" value="F:electron transfer activity"/>
    <property type="evidence" value="ECO:0007669"/>
    <property type="project" value="InterPro"/>
</dbReference>
<evidence type="ECO:0000256" key="12">
    <source>
        <dbReference type="ARBA" id="ARBA00037975"/>
    </source>
</evidence>
<dbReference type="PANTHER" id="PTHR30529:SF1">
    <property type="entry name" value="CYTOCHROME B561 HOMOLOG 2"/>
    <property type="match status" value="1"/>
</dbReference>
<feature type="domain" description="Cytochrome b561 bacterial/Ni-hydrogenase" evidence="14">
    <location>
        <begin position="8"/>
        <end position="176"/>
    </location>
</feature>
<comment type="subcellular location">
    <subcellularLocation>
        <location evidence="2">Cell membrane</location>
        <topology evidence="2">Multi-pass membrane protein</topology>
    </subcellularLocation>
</comment>
<evidence type="ECO:0000313" key="16">
    <source>
        <dbReference type="Proteomes" id="UP000193978"/>
    </source>
</evidence>
<name>A0A1W6MUB7_9HYPH</name>
<evidence type="ECO:0000256" key="8">
    <source>
        <dbReference type="ARBA" id="ARBA00022982"/>
    </source>
</evidence>
<gene>
    <name evidence="15" type="ORF">B1812_08735</name>
</gene>
<evidence type="ECO:0000259" key="14">
    <source>
        <dbReference type="Pfam" id="PF01292"/>
    </source>
</evidence>
<dbReference type="Gene3D" id="1.20.950.20">
    <property type="entry name" value="Transmembrane di-heme cytochromes, Chain C"/>
    <property type="match status" value="1"/>
</dbReference>
<keyword evidence="6 13" id="KW-0812">Transmembrane</keyword>
<dbReference type="SUPFAM" id="SSF81342">
    <property type="entry name" value="Transmembrane di-heme cytochromes"/>
    <property type="match status" value="1"/>
</dbReference>